<protein>
    <submittedName>
        <fullName evidence="1">Uncharacterized protein</fullName>
    </submittedName>
</protein>
<reference evidence="1" key="1">
    <citation type="submission" date="2023-08" db="EMBL/GenBank/DDBJ databases">
        <title>Reference Genome Resource for the Citrus Pathogen Phytophthora citrophthora.</title>
        <authorList>
            <person name="Moller H."/>
            <person name="Coetzee B."/>
            <person name="Rose L.J."/>
            <person name="Van Niekerk J.M."/>
        </authorList>
    </citation>
    <scope>NUCLEOTIDE SEQUENCE</scope>
    <source>
        <strain evidence="1">STE-U-9442</strain>
    </source>
</reference>
<comment type="caution">
    <text evidence="1">The sequence shown here is derived from an EMBL/GenBank/DDBJ whole genome shotgun (WGS) entry which is preliminary data.</text>
</comment>
<evidence type="ECO:0000313" key="1">
    <source>
        <dbReference type="EMBL" id="KAK1942808.1"/>
    </source>
</evidence>
<sequence length="112" mass="12201">MFIARLVADRLPMGYVIVVDTKKGLDCLKNVALGVDTPANLALRSHSIHDQHDIQEVLELGLSFHCCPDILTARQDIPKSPSWKIEFAKVVRQLPTSTSLALAAGLISGRLA</sequence>
<accession>A0AAD9GRA1</accession>
<name>A0AAD9GRA1_9STRA</name>
<keyword evidence="2" id="KW-1185">Reference proteome</keyword>
<proteinExistence type="predicted"/>
<dbReference type="AlphaFoldDB" id="A0AAD9GRA1"/>
<evidence type="ECO:0000313" key="2">
    <source>
        <dbReference type="Proteomes" id="UP001259832"/>
    </source>
</evidence>
<dbReference type="EMBL" id="JASMQC010000008">
    <property type="protein sequence ID" value="KAK1942808.1"/>
    <property type="molecule type" value="Genomic_DNA"/>
</dbReference>
<dbReference type="Proteomes" id="UP001259832">
    <property type="component" value="Unassembled WGS sequence"/>
</dbReference>
<gene>
    <name evidence="1" type="ORF">P3T76_005445</name>
</gene>
<organism evidence="1 2">
    <name type="scientific">Phytophthora citrophthora</name>
    <dbReference type="NCBI Taxonomy" id="4793"/>
    <lineage>
        <taxon>Eukaryota</taxon>
        <taxon>Sar</taxon>
        <taxon>Stramenopiles</taxon>
        <taxon>Oomycota</taxon>
        <taxon>Peronosporomycetes</taxon>
        <taxon>Peronosporales</taxon>
        <taxon>Peronosporaceae</taxon>
        <taxon>Phytophthora</taxon>
    </lineage>
</organism>